<dbReference type="Pfam" id="PF07366">
    <property type="entry name" value="SnoaL"/>
    <property type="match status" value="1"/>
</dbReference>
<dbReference type="InterPro" id="IPR009959">
    <property type="entry name" value="Cyclase_SnoaL-like"/>
</dbReference>
<evidence type="ECO:0000313" key="1">
    <source>
        <dbReference type="EMBL" id="MCS5491308.1"/>
    </source>
</evidence>
<proteinExistence type="predicted"/>
<comment type="caution">
    <text evidence="1">The sequence shown here is derived from an EMBL/GenBank/DDBJ whole genome shotgun (WGS) entry which is preliminary data.</text>
</comment>
<dbReference type="PROSITE" id="PS51257">
    <property type="entry name" value="PROKAR_LIPOPROTEIN"/>
    <property type="match status" value="1"/>
</dbReference>
<dbReference type="SUPFAM" id="SSF54427">
    <property type="entry name" value="NTF2-like"/>
    <property type="match status" value="1"/>
</dbReference>
<protein>
    <submittedName>
        <fullName evidence="1">Ester cyclase</fullName>
    </submittedName>
</protein>
<keyword evidence="2" id="KW-1185">Reference proteome</keyword>
<reference evidence="1 2" key="1">
    <citation type="submission" date="2022-08" db="EMBL/GenBank/DDBJ databases">
        <title>Algoriphagus sp. CAU 1643 isolated from mud.</title>
        <authorList>
            <person name="Kim W."/>
        </authorList>
    </citation>
    <scope>NUCLEOTIDE SEQUENCE [LARGE SCALE GENOMIC DNA]</scope>
    <source>
        <strain evidence="1 2">CAU 1643</strain>
    </source>
</reference>
<sequence>MKNLILLLSIGLFMTSCQQESRYTQSSPEIDAIKMLLAETAAGNFDAQREYYAENAQIFYNATEDNPISLNDLITQQKEDMNTFSNVSVTVTDDAIEMVKTDEGETWVNCWGTWKATHTASGKSFEIPFHETFQFENGKIVKDYGYWDTSQILLAIMEFEKSQMETVDSDMNE</sequence>
<dbReference type="EMBL" id="JANWGH010000003">
    <property type="protein sequence ID" value="MCS5491308.1"/>
    <property type="molecule type" value="Genomic_DNA"/>
</dbReference>
<accession>A0ABT2G7Q7</accession>
<dbReference type="Gene3D" id="3.10.450.50">
    <property type="match status" value="1"/>
</dbReference>
<dbReference type="InterPro" id="IPR032710">
    <property type="entry name" value="NTF2-like_dom_sf"/>
</dbReference>
<dbReference type="RefSeq" id="WP_259414974.1">
    <property type="nucleotide sequence ID" value="NZ_JANWGH010000003.1"/>
</dbReference>
<dbReference type="Proteomes" id="UP001206788">
    <property type="component" value="Unassembled WGS sequence"/>
</dbReference>
<name>A0ABT2G7Q7_9BACT</name>
<evidence type="ECO:0000313" key="2">
    <source>
        <dbReference type="Proteomes" id="UP001206788"/>
    </source>
</evidence>
<organism evidence="1 2">
    <name type="scientific">Algoriphagus limi</name>
    <dbReference type="NCBI Taxonomy" id="2975273"/>
    <lineage>
        <taxon>Bacteria</taxon>
        <taxon>Pseudomonadati</taxon>
        <taxon>Bacteroidota</taxon>
        <taxon>Cytophagia</taxon>
        <taxon>Cytophagales</taxon>
        <taxon>Cyclobacteriaceae</taxon>
        <taxon>Algoriphagus</taxon>
    </lineage>
</organism>
<gene>
    <name evidence="1" type="ORF">NY014_12745</name>
</gene>